<dbReference type="PANTHER" id="PTHR31474:SF4">
    <property type="entry name" value="NICOTIANA LESION-INDUCING LIKE"/>
    <property type="match status" value="1"/>
</dbReference>
<keyword evidence="3" id="KW-1185">Reference proteome</keyword>
<reference evidence="2 3" key="1">
    <citation type="journal article" date="2009" name="Nat. Genet.">
        <title>The genome of the cucumber, Cucumis sativus L.</title>
        <authorList>
            <person name="Huang S."/>
            <person name="Li R."/>
            <person name="Zhang Z."/>
            <person name="Li L."/>
            <person name="Gu X."/>
            <person name="Fan W."/>
            <person name="Lucas W.J."/>
            <person name="Wang X."/>
            <person name="Xie B."/>
            <person name="Ni P."/>
            <person name="Ren Y."/>
            <person name="Zhu H."/>
            <person name="Li J."/>
            <person name="Lin K."/>
            <person name="Jin W."/>
            <person name="Fei Z."/>
            <person name="Li G."/>
            <person name="Staub J."/>
            <person name="Kilian A."/>
            <person name="van der Vossen E.A."/>
            <person name="Wu Y."/>
            <person name="Guo J."/>
            <person name="He J."/>
            <person name="Jia Z."/>
            <person name="Ren Y."/>
            <person name="Tian G."/>
            <person name="Lu Y."/>
            <person name="Ruan J."/>
            <person name="Qian W."/>
            <person name="Wang M."/>
            <person name="Huang Q."/>
            <person name="Li B."/>
            <person name="Xuan Z."/>
            <person name="Cao J."/>
            <person name="Asan"/>
            <person name="Wu Z."/>
            <person name="Zhang J."/>
            <person name="Cai Q."/>
            <person name="Bai Y."/>
            <person name="Zhao B."/>
            <person name="Han Y."/>
            <person name="Li Y."/>
            <person name="Li X."/>
            <person name="Wang S."/>
            <person name="Shi Q."/>
            <person name="Liu S."/>
            <person name="Cho W.K."/>
            <person name="Kim J.Y."/>
            <person name="Xu Y."/>
            <person name="Heller-Uszynska K."/>
            <person name="Miao H."/>
            <person name="Cheng Z."/>
            <person name="Zhang S."/>
            <person name="Wu J."/>
            <person name="Yang Y."/>
            <person name="Kang H."/>
            <person name="Li M."/>
            <person name="Liang H."/>
            <person name="Ren X."/>
            <person name="Shi Z."/>
            <person name="Wen M."/>
            <person name="Jian M."/>
            <person name="Yang H."/>
            <person name="Zhang G."/>
            <person name="Yang Z."/>
            <person name="Chen R."/>
            <person name="Liu S."/>
            <person name="Li J."/>
            <person name="Ma L."/>
            <person name="Liu H."/>
            <person name="Zhou Y."/>
            <person name="Zhao J."/>
            <person name="Fang X."/>
            <person name="Li G."/>
            <person name="Fang L."/>
            <person name="Li Y."/>
            <person name="Liu D."/>
            <person name="Zheng H."/>
            <person name="Zhang Y."/>
            <person name="Qin N."/>
            <person name="Li Z."/>
            <person name="Yang G."/>
            <person name="Yang S."/>
            <person name="Bolund L."/>
            <person name="Kristiansen K."/>
            <person name="Zheng H."/>
            <person name="Li S."/>
            <person name="Zhang X."/>
            <person name="Yang H."/>
            <person name="Wang J."/>
            <person name="Sun R."/>
            <person name="Zhang B."/>
            <person name="Jiang S."/>
            <person name="Wang J."/>
            <person name="Du Y."/>
            <person name="Li S."/>
        </authorList>
    </citation>
    <scope>NUCLEOTIDE SEQUENCE [LARGE SCALE GENOMIC DNA]</scope>
    <source>
        <strain evidence="3">cv. 9930</strain>
    </source>
</reference>
<proteinExistence type="predicted"/>
<dbReference type="Gramene" id="KGN61616">
    <property type="protein sequence ID" value="KGN61616"/>
    <property type="gene ID" value="Csa_2G190730"/>
</dbReference>
<evidence type="ECO:0000256" key="1">
    <source>
        <dbReference type="SAM" id="Phobius"/>
    </source>
</evidence>
<dbReference type="OMA" id="SAWQAFN"/>
<gene>
    <name evidence="2" type="ORF">Csa_2G190730</name>
</gene>
<keyword evidence="1" id="KW-0472">Membrane</keyword>
<feature type="transmembrane region" description="Helical" evidence="1">
    <location>
        <begin position="134"/>
        <end position="158"/>
    </location>
</feature>
<name>A0A0A0LNP8_CUCSA</name>
<accession>A0A0A0LNP8</accession>
<reference evidence="2 3" key="2">
    <citation type="journal article" date="2009" name="PLoS ONE">
        <title>An integrated genetic and cytogenetic map of the cucumber genome.</title>
        <authorList>
            <person name="Ren Y."/>
            <person name="Zhang Z."/>
            <person name="Liu J."/>
            <person name="Staub J.E."/>
            <person name="Han Y."/>
            <person name="Cheng Z."/>
            <person name="Li X."/>
            <person name="Lu J."/>
            <person name="Miao H."/>
            <person name="Kang H."/>
            <person name="Xie B."/>
            <person name="Gu X."/>
            <person name="Wang X."/>
            <person name="Du Y."/>
            <person name="Jin W."/>
            <person name="Huang S."/>
        </authorList>
    </citation>
    <scope>NUCLEOTIDE SEQUENCE [LARGE SCALE GENOMIC DNA]</scope>
    <source>
        <strain evidence="3">cv. 9930</strain>
    </source>
</reference>
<feature type="transmembrane region" description="Helical" evidence="1">
    <location>
        <begin position="178"/>
        <end position="199"/>
    </location>
</feature>
<evidence type="ECO:0008006" key="4">
    <source>
        <dbReference type="Google" id="ProtNLM"/>
    </source>
</evidence>
<dbReference type="EMBL" id="CM002923">
    <property type="protein sequence ID" value="KGN61616.1"/>
    <property type="molecule type" value="Genomic_DNA"/>
</dbReference>
<dbReference type="AlphaFoldDB" id="A0A0A0LNP8"/>
<keyword evidence="1" id="KW-0812">Transmembrane</keyword>
<reference evidence="2 3" key="3">
    <citation type="journal article" date="2010" name="BMC Genomics">
        <title>Transcriptome sequencing and comparative analysis of cucumber flowers with different sex types.</title>
        <authorList>
            <person name="Guo S."/>
            <person name="Zheng Y."/>
            <person name="Joung J.G."/>
            <person name="Liu S."/>
            <person name="Zhang Z."/>
            <person name="Crasta O.R."/>
            <person name="Sobral B.W."/>
            <person name="Xu Y."/>
            <person name="Huang S."/>
            <person name="Fei Z."/>
        </authorList>
    </citation>
    <scope>NUCLEOTIDE SEQUENCE [LARGE SCALE GENOMIC DNA]</scope>
    <source>
        <strain evidence="3">cv. 9930</strain>
    </source>
</reference>
<feature type="transmembrane region" description="Helical" evidence="1">
    <location>
        <begin position="50"/>
        <end position="74"/>
    </location>
</feature>
<feature type="transmembrane region" description="Helical" evidence="1">
    <location>
        <begin position="9"/>
        <end position="30"/>
    </location>
</feature>
<dbReference type="Proteomes" id="UP000029981">
    <property type="component" value="Chromosome 2"/>
</dbReference>
<evidence type="ECO:0000313" key="3">
    <source>
        <dbReference type="Proteomes" id="UP000029981"/>
    </source>
</evidence>
<organism evidence="2 3">
    <name type="scientific">Cucumis sativus</name>
    <name type="common">Cucumber</name>
    <dbReference type="NCBI Taxonomy" id="3659"/>
    <lineage>
        <taxon>Eukaryota</taxon>
        <taxon>Viridiplantae</taxon>
        <taxon>Streptophyta</taxon>
        <taxon>Embryophyta</taxon>
        <taxon>Tracheophyta</taxon>
        <taxon>Spermatophyta</taxon>
        <taxon>Magnoliopsida</taxon>
        <taxon>eudicotyledons</taxon>
        <taxon>Gunneridae</taxon>
        <taxon>Pentapetalae</taxon>
        <taxon>rosids</taxon>
        <taxon>fabids</taxon>
        <taxon>Cucurbitales</taxon>
        <taxon>Cucurbitaceae</taxon>
        <taxon>Benincaseae</taxon>
        <taxon>Cucumis</taxon>
    </lineage>
</organism>
<reference evidence="2 3" key="4">
    <citation type="journal article" date="2011" name="BMC Genomics">
        <title>RNA-Seq improves annotation of protein-coding genes in the cucumber genome.</title>
        <authorList>
            <person name="Li Z."/>
            <person name="Zhang Z."/>
            <person name="Yan P."/>
            <person name="Huang S."/>
            <person name="Fei Z."/>
            <person name="Lin K."/>
        </authorList>
    </citation>
    <scope>NUCLEOTIDE SEQUENCE [LARGE SCALE GENOMIC DNA]</scope>
    <source>
        <strain evidence="3">cv. 9930</strain>
    </source>
</reference>
<dbReference type="eggNOG" id="ENOG502S0F8">
    <property type="taxonomic scope" value="Eukaryota"/>
</dbReference>
<dbReference type="PANTHER" id="PTHR31474">
    <property type="entry name" value="HR-LIKE LESION-INDUCER"/>
    <property type="match status" value="1"/>
</dbReference>
<protein>
    <recommendedName>
        <fullName evidence="4">Nicotiana lesion-inducing like</fullName>
    </recommendedName>
</protein>
<sequence>MQNVDQFKTLLFGVLNFTILGFPSIISAPVRLRRSSEFPIPQASSSTLPLLSLSVQMGFFSFLGRVLFASLFILSAWQMFNEFGTDGGRAAKELLPKLNTFRRNFSARFGFDLPAIDVTHLVAAFLSLKGIGGLLFVFGSPIGAYLLLIYLAISTPILYDFFNYGRENSQFGILMNDFILHVALAGALLFFIGTKNSIWRKQQKKKAHKAKTN</sequence>
<evidence type="ECO:0000313" key="2">
    <source>
        <dbReference type="EMBL" id="KGN61616.1"/>
    </source>
</evidence>
<dbReference type="Pfam" id="PF05514">
    <property type="entry name" value="HR_lesion"/>
    <property type="match status" value="1"/>
</dbReference>
<dbReference type="InterPro" id="IPR008637">
    <property type="entry name" value="HR_lesion"/>
</dbReference>
<keyword evidence="1" id="KW-1133">Transmembrane helix</keyword>